<dbReference type="EnsemblMetazoa" id="G35302.1">
    <property type="protein sequence ID" value="G35302.1:cds"/>
    <property type="gene ID" value="G35302"/>
</dbReference>
<feature type="compositionally biased region" description="Polar residues" evidence="1">
    <location>
        <begin position="907"/>
        <end position="927"/>
    </location>
</feature>
<feature type="region of interest" description="Disordered" evidence="1">
    <location>
        <begin position="1747"/>
        <end position="1767"/>
    </location>
</feature>
<feature type="region of interest" description="Disordered" evidence="1">
    <location>
        <begin position="647"/>
        <end position="670"/>
    </location>
</feature>
<feature type="compositionally biased region" description="Polar residues" evidence="1">
    <location>
        <begin position="563"/>
        <end position="590"/>
    </location>
</feature>
<evidence type="ECO:0000313" key="2">
    <source>
        <dbReference type="EnsemblMetazoa" id="G35302.1:cds"/>
    </source>
</evidence>
<feature type="compositionally biased region" description="Low complexity" evidence="1">
    <location>
        <begin position="321"/>
        <end position="389"/>
    </location>
</feature>
<organism evidence="2 3">
    <name type="scientific">Magallana gigas</name>
    <name type="common">Pacific oyster</name>
    <name type="synonym">Crassostrea gigas</name>
    <dbReference type="NCBI Taxonomy" id="29159"/>
    <lineage>
        <taxon>Eukaryota</taxon>
        <taxon>Metazoa</taxon>
        <taxon>Spiralia</taxon>
        <taxon>Lophotrochozoa</taxon>
        <taxon>Mollusca</taxon>
        <taxon>Bivalvia</taxon>
        <taxon>Autobranchia</taxon>
        <taxon>Pteriomorphia</taxon>
        <taxon>Ostreida</taxon>
        <taxon>Ostreoidea</taxon>
        <taxon>Ostreidae</taxon>
        <taxon>Magallana</taxon>
    </lineage>
</organism>
<feature type="compositionally biased region" description="Polar residues" evidence="1">
    <location>
        <begin position="1646"/>
        <end position="1666"/>
    </location>
</feature>
<feature type="compositionally biased region" description="Polar residues" evidence="1">
    <location>
        <begin position="647"/>
        <end position="657"/>
    </location>
</feature>
<feature type="compositionally biased region" description="Basic and acidic residues" evidence="1">
    <location>
        <begin position="742"/>
        <end position="756"/>
    </location>
</feature>
<feature type="compositionally biased region" description="Basic residues" evidence="1">
    <location>
        <begin position="224"/>
        <end position="233"/>
    </location>
</feature>
<feature type="region of interest" description="Disordered" evidence="1">
    <location>
        <begin position="321"/>
        <end position="606"/>
    </location>
</feature>
<feature type="compositionally biased region" description="Polar residues" evidence="1">
    <location>
        <begin position="1747"/>
        <end position="1763"/>
    </location>
</feature>
<sequence>MIVINKLLTFLSPMDLLIPVILFSLISSPFFVEALHAPINTTRTFTAQPPPSFQKQANLGVKSAKVFSFSGNSNAGVAPPLPPLPPQPKAKPWDVRNSYQIPQQGIFPPIQQRKPNVPPSFQRNNQPNQLMPQTFNRNQLLRAGSSGFPAKQQPFIATTPIPTPSPDTLGGSQVRFNFKAAKARQAQLARMRTTSPKPSPPAKKKINTSSFNRFDRFNRFKKPRNKQKFKKPTTPKPEKKYVSGNGVQYTDLSKIAKDGSYMGNQDPLYVYSTTTAPPPTYPPTQPPYQRPYRNNYQNNYYQTTTYGYQYYQTTNNYNYDPYYQGQYQNNNAPYQGNNQQYQGPNNQQYQGNYQGYATTTPYYQDQGYQNQGQYNQGYQNQEGYQYTTPPYYPPAQPNNQAYQNNYGPSAGTQQGGNYPQNYSGNQTYSNYNYPGQDPNAQYKPQPQGPVQNTQYQPPPANQGPPSNQGTNTQYQPPPGNQGIQAPINQGPPVNPGANGQYQPPPGSQGVNGQYQPPPGAQGPNTQYRPPSGAQGPPPVQGQSYQPSQPAQPYPPQGNPPYQTNLDQGAQQPQNISSNAPYQYQPGQGYNDNYIPPKSGGAGSSPEQSWVRIDNIMTTVKPPSNERWVQVGSIKPTWTTQSTITVNQNKKVQDTTTRAPPDVAGWSDPAPNPNDINLEIIGDTLIDTPIEITKSLDINMTSETSVNTGSDKPLRGDIQIEKAVKGNVTTDGKSNVSSLESNAKLKTDKNMSKDPPKPKTTTTSTTTTSTTTTPKPTTTTPKPTTTTPKPTTTTPKPTTTTKKPTTTTKKPTTTTPKPTTPKPTTTTPKPTTTTPKPTTTTTPKPTTKKPTTTTTTTTKAPSTTTTTTTKRPKVSSMHYKIENQASSQQIKETKPHVSVDVKEKITKQSSTSVKIDSSRMPNSENPTNRILADIPMNNNQETSKQMTRDKDVVSMDAELVRSFVKLIEHFTALTQPVLSARHPTTNIIGPQNISNTSFDGGSFDRGTLMKTKIESSDKTTILKESKKGTKTKEESRRLPPTEFIKELKSGPRTTPTNIQIIRLSKIEREAQKNYAQRLEKSRMNMLRKQYQRDFKNKLNNVKQDQLNLDSSTLLTSQLDLSKEPRIETKGAIEKLQLNVKSSSLPESLLENVMPLPEISTPPPVPLDLDLLNTHFDTSGISQHNNLVYPIEMREAFEAQVARHLPSTTPDMFAAFDETSLLRSNDIFHVQKPPVTVDNKFLLNTNGRFDFNSNLQPAFQHVDTTQKETIFTIDGKPLRTKTKSKHSFNSKPIDPRKRNKFLHDKRVMEASRQFLQAEKRFGNIHNSNTRERNEVNGLQQNILATLPPTFEKASNNFLTMARNVPMQTYRQQKISVREKQRTYDVPRGNFQVDTQSQNIKLPHEMIINSGRKRRIEMPDKVLNERREFKATDNPQNLFQWQQPKEIKHLNTERGTRRQNIISPPVSNIYQGNGQGSQAISLNTFNSEQVIPDVYRGLTYTVNNEVQHIGEKMNVPELMSPVLTHTETKTYNSHLNNFGNQEQTTTFSEADLLEYLQSGFGPSVAQSDKDGLPVPKNKKNTIVFNTTPDRVQTENQNTGYDIYKVEPQVNDYALFDNMYEGNIVRQKENTLAEEIHRTKTINNKLITKSTQEPKNKAWSSTETSNSDTNFMEKDNKVSNKITSNRQNTKIFGNVRRRKNNMGNDKGSQLVPTTPRTSKKINNRFVVGITEEKTDKGRMLTSEYVEQSNTITKNQALNDRTSTQQSDKNSRRKIIIKHDNRPVILRKTLVKKIKYVKRKDNQQNQIDYVTQTPEITTTTKSPTINKADIKLPSVTQSPLEIIKEAKKPSTSLLKKFQQMKYLINLIEVAEKEKLKQNDETTINKVKSEKKMKHTELDNENGKAKKTPMDQEKSKFSTKVIVTRGNQKDRKITSHVTGLHATTAPDYKQPPKQNNGG</sequence>
<keyword evidence="3" id="KW-1185">Reference proteome</keyword>
<feature type="compositionally biased region" description="Low complexity" evidence="1">
    <location>
        <begin position="758"/>
        <end position="868"/>
    </location>
</feature>
<feature type="region of interest" description="Disordered" evidence="1">
    <location>
        <begin position="1646"/>
        <end position="1668"/>
    </location>
</feature>
<name>A0A8W8MVX7_MAGGI</name>
<evidence type="ECO:0000313" key="3">
    <source>
        <dbReference type="Proteomes" id="UP000005408"/>
    </source>
</evidence>
<protein>
    <submittedName>
        <fullName evidence="2">Uncharacterized protein</fullName>
    </submittedName>
</protein>
<feature type="compositionally biased region" description="Polar residues" evidence="1">
    <location>
        <begin position="410"/>
        <end position="455"/>
    </location>
</feature>
<feature type="compositionally biased region" description="Polar residues" evidence="1">
    <location>
        <begin position="726"/>
        <end position="740"/>
    </location>
</feature>
<accession>A0A8W8MVX7</accession>
<evidence type="ECO:0000256" key="1">
    <source>
        <dbReference type="SAM" id="MobiDB-lite"/>
    </source>
</evidence>
<feature type="compositionally biased region" description="Low complexity" evidence="1">
    <location>
        <begin position="397"/>
        <end position="408"/>
    </location>
</feature>
<feature type="region of interest" description="Disordered" evidence="1">
    <location>
        <begin position="725"/>
        <end position="873"/>
    </location>
</feature>
<feature type="compositionally biased region" description="Basic and acidic residues" evidence="1">
    <location>
        <begin position="1883"/>
        <end position="1910"/>
    </location>
</feature>
<feature type="region of interest" description="Disordered" evidence="1">
    <location>
        <begin position="224"/>
        <end position="244"/>
    </location>
</feature>
<feature type="region of interest" description="Disordered" evidence="1">
    <location>
        <begin position="907"/>
        <end position="930"/>
    </location>
</feature>
<feature type="region of interest" description="Disordered" evidence="1">
    <location>
        <begin position="1883"/>
        <end position="1952"/>
    </location>
</feature>
<proteinExistence type="predicted"/>
<reference evidence="2" key="1">
    <citation type="submission" date="2022-08" db="UniProtKB">
        <authorList>
            <consortium name="EnsemblMetazoa"/>
        </authorList>
    </citation>
    <scope>IDENTIFICATION</scope>
    <source>
        <strain evidence="2">05x7-T-G4-1.051#20</strain>
    </source>
</reference>
<feature type="compositionally biased region" description="Polar residues" evidence="1">
    <location>
        <begin position="463"/>
        <end position="474"/>
    </location>
</feature>
<dbReference type="Proteomes" id="UP000005408">
    <property type="component" value="Unassembled WGS sequence"/>
</dbReference>
<feature type="compositionally biased region" description="Pro residues" evidence="1">
    <location>
        <begin position="549"/>
        <end position="558"/>
    </location>
</feature>